<reference evidence="1" key="1">
    <citation type="submission" date="2014-11" db="EMBL/GenBank/DDBJ databases">
        <authorList>
            <person name="Amaro Gonzalez C."/>
        </authorList>
    </citation>
    <scope>NUCLEOTIDE SEQUENCE</scope>
</reference>
<evidence type="ECO:0000313" key="1">
    <source>
        <dbReference type="EMBL" id="JAH52652.1"/>
    </source>
</evidence>
<organism evidence="1">
    <name type="scientific">Anguilla anguilla</name>
    <name type="common">European freshwater eel</name>
    <name type="synonym">Muraena anguilla</name>
    <dbReference type="NCBI Taxonomy" id="7936"/>
    <lineage>
        <taxon>Eukaryota</taxon>
        <taxon>Metazoa</taxon>
        <taxon>Chordata</taxon>
        <taxon>Craniata</taxon>
        <taxon>Vertebrata</taxon>
        <taxon>Euteleostomi</taxon>
        <taxon>Actinopterygii</taxon>
        <taxon>Neopterygii</taxon>
        <taxon>Teleostei</taxon>
        <taxon>Anguilliformes</taxon>
        <taxon>Anguillidae</taxon>
        <taxon>Anguilla</taxon>
    </lineage>
</organism>
<sequence length="29" mass="3458">MERTEFNNVCDQLCPPYHLRVFVTSQSSR</sequence>
<accession>A0A0E9TGQ4</accession>
<name>A0A0E9TGQ4_ANGAN</name>
<dbReference type="AlphaFoldDB" id="A0A0E9TGQ4"/>
<proteinExistence type="predicted"/>
<dbReference type="EMBL" id="GBXM01055925">
    <property type="protein sequence ID" value="JAH52652.1"/>
    <property type="molecule type" value="Transcribed_RNA"/>
</dbReference>
<protein>
    <submittedName>
        <fullName evidence="1">Uncharacterized protein</fullName>
    </submittedName>
</protein>
<reference evidence="1" key="2">
    <citation type="journal article" date="2015" name="Fish Shellfish Immunol.">
        <title>Early steps in the European eel (Anguilla anguilla)-Vibrio vulnificus interaction in the gills: Role of the RtxA13 toxin.</title>
        <authorList>
            <person name="Callol A."/>
            <person name="Pajuelo D."/>
            <person name="Ebbesson L."/>
            <person name="Teles M."/>
            <person name="MacKenzie S."/>
            <person name="Amaro C."/>
        </authorList>
    </citation>
    <scope>NUCLEOTIDE SEQUENCE</scope>
</reference>